<dbReference type="EMBL" id="JBCGBO010000024">
    <property type="protein sequence ID" value="KAK9182778.1"/>
    <property type="molecule type" value="Genomic_DNA"/>
</dbReference>
<sequence length="76" mass="8510">MQMPLAKLILVSSSETNFCFLAVALLVSGFNNNLWPLPQPQLPSQCLEMAGNFFMRFLEEESVVTGGRCFIEVLIQ</sequence>
<accession>A0AAP0QBY2</accession>
<proteinExistence type="predicted"/>
<evidence type="ECO:0000313" key="1">
    <source>
        <dbReference type="EMBL" id="KAK9182778.1"/>
    </source>
</evidence>
<comment type="caution">
    <text evidence="1">The sequence shown here is derived from an EMBL/GenBank/DDBJ whole genome shotgun (WGS) entry which is preliminary data.</text>
</comment>
<protein>
    <submittedName>
        <fullName evidence="1">Uncharacterized protein</fullName>
    </submittedName>
</protein>
<organism evidence="1 2">
    <name type="scientific">Citrus x changshan-huyou</name>
    <dbReference type="NCBI Taxonomy" id="2935761"/>
    <lineage>
        <taxon>Eukaryota</taxon>
        <taxon>Viridiplantae</taxon>
        <taxon>Streptophyta</taxon>
        <taxon>Embryophyta</taxon>
        <taxon>Tracheophyta</taxon>
        <taxon>Spermatophyta</taxon>
        <taxon>Magnoliopsida</taxon>
        <taxon>eudicotyledons</taxon>
        <taxon>Gunneridae</taxon>
        <taxon>Pentapetalae</taxon>
        <taxon>rosids</taxon>
        <taxon>malvids</taxon>
        <taxon>Sapindales</taxon>
        <taxon>Rutaceae</taxon>
        <taxon>Aurantioideae</taxon>
        <taxon>Citrus</taxon>
    </lineage>
</organism>
<name>A0AAP0QBY2_9ROSI</name>
<reference evidence="1 2" key="1">
    <citation type="submission" date="2024-05" db="EMBL/GenBank/DDBJ databases">
        <title>Haplotype-resolved chromosome-level genome assembly of Huyou (Citrus changshanensis).</title>
        <authorList>
            <person name="Miao C."/>
            <person name="Chen W."/>
            <person name="Wu Y."/>
            <person name="Wang L."/>
            <person name="Zhao S."/>
            <person name="Grierson D."/>
            <person name="Xu C."/>
            <person name="Chen K."/>
        </authorList>
    </citation>
    <scope>NUCLEOTIDE SEQUENCE [LARGE SCALE GENOMIC DNA]</scope>
    <source>
        <strain evidence="1">01-14</strain>
        <tissue evidence="1">Leaf</tissue>
    </source>
</reference>
<dbReference type="AlphaFoldDB" id="A0AAP0QBY2"/>
<gene>
    <name evidence="1" type="ORF">WN944_025924</name>
</gene>
<dbReference type="Proteomes" id="UP001428341">
    <property type="component" value="Unassembled WGS sequence"/>
</dbReference>
<evidence type="ECO:0000313" key="2">
    <source>
        <dbReference type="Proteomes" id="UP001428341"/>
    </source>
</evidence>
<keyword evidence="2" id="KW-1185">Reference proteome</keyword>